<organism evidence="2">
    <name type="scientific">uncultured marine group II/III euryarchaeote AD1000_42_A01</name>
    <dbReference type="NCBI Taxonomy" id="1457767"/>
    <lineage>
        <taxon>Archaea</taxon>
        <taxon>Methanobacteriati</taxon>
        <taxon>Methanobacteriota</taxon>
        <taxon>environmental samples</taxon>
    </lineage>
</organism>
<feature type="domain" description="HTH bat-type" evidence="1">
    <location>
        <begin position="156"/>
        <end position="206"/>
    </location>
</feature>
<evidence type="ECO:0000313" key="2">
    <source>
        <dbReference type="EMBL" id="AIE93992.1"/>
    </source>
</evidence>
<protein>
    <submittedName>
        <fullName evidence="2">Putative DNA binding protein</fullName>
    </submittedName>
</protein>
<proteinExistence type="predicted"/>
<reference evidence="2" key="1">
    <citation type="journal article" date="2014" name="Genome Biol. Evol.">
        <title>Pangenome evidence for extensive interdomain horizontal transfer affecting lineage core and shell genes in uncultured planktonic thaumarchaeota and euryarchaeota.</title>
        <authorList>
            <person name="Deschamps P."/>
            <person name="Zivanovic Y."/>
            <person name="Moreira D."/>
            <person name="Rodriguez-Valera F."/>
            <person name="Lopez-Garcia P."/>
        </authorList>
    </citation>
    <scope>NUCLEOTIDE SEQUENCE</scope>
</reference>
<sequence length="214" mass="23573">MRAVRIECATPSIEHDPRAQAALRAVSWDYRGILDLVDGNLRVMCECITTDSGCPPPGFSVGGITVVEILEEWTTDYLTHHLVVLEFESDFIGRFFHSRDLSLLAGSNITSSGLVIQVAGRQSSLVSFLNALREAIPVERITTAKDSEGIIQKGPTLQQYRIIKIAHRHGWYEVPKKISIRGLASKLGLSKSTVAEQLVKAESEIVGGFLKKSR</sequence>
<evidence type="ECO:0000259" key="1">
    <source>
        <dbReference type="Pfam" id="PF04967"/>
    </source>
</evidence>
<dbReference type="AlphaFoldDB" id="A0A075FWM1"/>
<dbReference type="Pfam" id="PF04967">
    <property type="entry name" value="HTH_10"/>
    <property type="match status" value="1"/>
</dbReference>
<accession>A0A075FWM1</accession>
<dbReference type="EMBL" id="KF900409">
    <property type="protein sequence ID" value="AIE93992.1"/>
    <property type="molecule type" value="Genomic_DNA"/>
</dbReference>
<dbReference type="InterPro" id="IPR007050">
    <property type="entry name" value="HTH_bacterioopsin"/>
</dbReference>
<name>A0A075FWM1_9EURY</name>